<evidence type="ECO:0000256" key="1">
    <source>
        <dbReference type="SAM" id="MobiDB-lite"/>
    </source>
</evidence>
<name>A0A8A1LEL0_AJEC8</name>
<feature type="region of interest" description="Disordered" evidence="1">
    <location>
        <begin position="1"/>
        <end position="21"/>
    </location>
</feature>
<sequence length="60" mass="6460">MIHDGMPLPSTPRPTDVTEHACTAPITSSSLLTASIHVLGQVLYGWHSGAQEMDVALRVY</sequence>
<protein>
    <submittedName>
        <fullName evidence="2">Uncharacterized protein</fullName>
    </submittedName>
</protein>
<proteinExistence type="predicted"/>
<reference evidence="2" key="1">
    <citation type="submission" date="2021-01" db="EMBL/GenBank/DDBJ databases">
        <title>Chromosome-level genome assembly of a human fungal pathogen reveals clustering of transcriptionally co-regulated genes.</title>
        <authorList>
            <person name="Voorhies M."/>
            <person name="Cohen S."/>
            <person name="Shea T.P."/>
            <person name="Petrus S."/>
            <person name="Munoz J.F."/>
            <person name="Poplawski S."/>
            <person name="Goldman W.E."/>
            <person name="Michael T."/>
            <person name="Cuomo C.A."/>
            <person name="Sil A."/>
            <person name="Beyhan S."/>
        </authorList>
    </citation>
    <scope>NUCLEOTIDE SEQUENCE</scope>
    <source>
        <strain evidence="2">H88</strain>
    </source>
</reference>
<dbReference type="EMBL" id="CP069103">
    <property type="protein sequence ID" value="QSS52281.1"/>
    <property type="molecule type" value="Genomic_DNA"/>
</dbReference>
<accession>A0A8A1LEL0</accession>
<organism evidence="2 3">
    <name type="scientific">Ajellomyces capsulatus (strain H88)</name>
    <name type="common">Darling's disease fungus</name>
    <name type="synonym">Histoplasma capsulatum</name>
    <dbReference type="NCBI Taxonomy" id="544711"/>
    <lineage>
        <taxon>Eukaryota</taxon>
        <taxon>Fungi</taxon>
        <taxon>Dikarya</taxon>
        <taxon>Ascomycota</taxon>
        <taxon>Pezizomycotina</taxon>
        <taxon>Eurotiomycetes</taxon>
        <taxon>Eurotiomycetidae</taxon>
        <taxon>Onygenales</taxon>
        <taxon>Ajellomycetaceae</taxon>
        <taxon>Histoplasma</taxon>
    </lineage>
</organism>
<dbReference type="VEuPathDB" id="FungiDB:I7I53_07869"/>
<gene>
    <name evidence="2" type="ORF">I7I53_07869</name>
</gene>
<dbReference type="AlphaFoldDB" id="A0A8A1LEL0"/>
<dbReference type="Proteomes" id="UP000663419">
    <property type="component" value="Chromosome 2"/>
</dbReference>
<evidence type="ECO:0000313" key="2">
    <source>
        <dbReference type="EMBL" id="QSS52281.1"/>
    </source>
</evidence>
<evidence type="ECO:0000313" key="3">
    <source>
        <dbReference type="Proteomes" id="UP000663419"/>
    </source>
</evidence>